<organism evidence="1">
    <name type="scientific">Anguilla anguilla</name>
    <name type="common">European freshwater eel</name>
    <name type="synonym">Muraena anguilla</name>
    <dbReference type="NCBI Taxonomy" id="7936"/>
    <lineage>
        <taxon>Eukaryota</taxon>
        <taxon>Metazoa</taxon>
        <taxon>Chordata</taxon>
        <taxon>Craniata</taxon>
        <taxon>Vertebrata</taxon>
        <taxon>Euteleostomi</taxon>
        <taxon>Actinopterygii</taxon>
        <taxon>Neopterygii</taxon>
        <taxon>Teleostei</taxon>
        <taxon>Anguilliformes</taxon>
        <taxon>Anguillidae</taxon>
        <taxon>Anguilla</taxon>
    </lineage>
</organism>
<dbReference type="AlphaFoldDB" id="A0A0E9S6W5"/>
<accession>A0A0E9S6W5</accession>
<evidence type="ECO:0000313" key="1">
    <source>
        <dbReference type="EMBL" id="JAH37016.1"/>
    </source>
</evidence>
<sequence>MQDCASVKMLKLPQFSSAKTNHTYGYCTYKKNCYDSYF</sequence>
<dbReference type="EMBL" id="GBXM01071561">
    <property type="protein sequence ID" value="JAH37016.1"/>
    <property type="molecule type" value="Transcribed_RNA"/>
</dbReference>
<name>A0A0E9S6W5_ANGAN</name>
<protein>
    <submittedName>
        <fullName evidence="1">Uncharacterized protein</fullName>
    </submittedName>
</protein>
<reference evidence="1" key="2">
    <citation type="journal article" date="2015" name="Fish Shellfish Immunol.">
        <title>Early steps in the European eel (Anguilla anguilla)-Vibrio vulnificus interaction in the gills: Role of the RtxA13 toxin.</title>
        <authorList>
            <person name="Callol A."/>
            <person name="Pajuelo D."/>
            <person name="Ebbesson L."/>
            <person name="Teles M."/>
            <person name="MacKenzie S."/>
            <person name="Amaro C."/>
        </authorList>
    </citation>
    <scope>NUCLEOTIDE SEQUENCE</scope>
</reference>
<proteinExistence type="predicted"/>
<reference evidence="1" key="1">
    <citation type="submission" date="2014-11" db="EMBL/GenBank/DDBJ databases">
        <authorList>
            <person name="Amaro Gonzalez C."/>
        </authorList>
    </citation>
    <scope>NUCLEOTIDE SEQUENCE</scope>
</reference>